<gene>
    <name evidence="1" type="ORF">US05_C0013G0023</name>
</gene>
<comment type="caution">
    <text evidence="1">The sequence shown here is derived from an EMBL/GenBank/DDBJ whole genome shotgun (WGS) entry which is preliminary data.</text>
</comment>
<dbReference type="AlphaFoldDB" id="A0A0G0E9A2"/>
<evidence type="ECO:0000313" key="2">
    <source>
        <dbReference type="Proteomes" id="UP000034606"/>
    </source>
</evidence>
<name>A0A0G0E9A2_9BACT</name>
<dbReference type="Proteomes" id="UP000034606">
    <property type="component" value="Unassembled WGS sequence"/>
</dbReference>
<dbReference type="InterPro" id="IPR043733">
    <property type="entry name" value="DUF5677"/>
</dbReference>
<protein>
    <submittedName>
        <fullName evidence="1">Uncharacterized protein</fullName>
    </submittedName>
</protein>
<evidence type="ECO:0000313" key="1">
    <source>
        <dbReference type="EMBL" id="KKP97666.1"/>
    </source>
</evidence>
<proteinExistence type="predicted"/>
<reference evidence="1 2" key="1">
    <citation type="journal article" date="2015" name="Nature">
        <title>rRNA introns, odd ribosomes, and small enigmatic genomes across a large radiation of phyla.</title>
        <authorList>
            <person name="Brown C.T."/>
            <person name="Hug L.A."/>
            <person name="Thomas B.C."/>
            <person name="Sharon I."/>
            <person name="Castelle C.J."/>
            <person name="Singh A."/>
            <person name="Wilkins M.J."/>
            <person name="Williams K.H."/>
            <person name="Banfield J.F."/>
        </authorList>
    </citation>
    <scope>NUCLEOTIDE SEQUENCE [LARGE SCALE GENOMIC DNA]</scope>
</reference>
<organism evidence="1 2">
    <name type="scientific">Candidatus Nomurabacteria bacterium GW2011_GWA1_36_15</name>
    <dbReference type="NCBI Taxonomy" id="1618728"/>
    <lineage>
        <taxon>Bacteria</taxon>
        <taxon>Candidatus Nomuraibacteriota</taxon>
    </lineage>
</organism>
<sequence length="254" mass="29109">MEQKLKDILKKTLKVTEPLVNAGTSSDAKFMNVILGIYRVSFGTLRDIYYLSDNEDTGSSALALTRKIIEYGIAIEYMLWKGKEKMAEQFQTHLHKEIHDEIKFLKFIGQDPAIQNESLKLGVENAEKNYASLNSAGKNRRSWAGISLEKMIEDLHSAKKLEDFDFSRISQAYIWGCRLNHVSPMVVSNYMGQEESAIASSFYMRQALLIATLFHIRLTTRYIDEIRLAKGINEYQELANEISLIWSEINTIPK</sequence>
<dbReference type="EMBL" id="LBRM01000013">
    <property type="protein sequence ID" value="KKP97666.1"/>
    <property type="molecule type" value="Genomic_DNA"/>
</dbReference>
<accession>A0A0G0E9A2</accession>
<dbReference type="Pfam" id="PF18928">
    <property type="entry name" value="DUF5677"/>
    <property type="match status" value="1"/>
</dbReference>